<reference evidence="4" key="1">
    <citation type="submission" date="2023-07" db="EMBL/GenBank/DDBJ databases">
        <authorList>
            <person name="Stuckert A."/>
        </authorList>
    </citation>
    <scope>NUCLEOTIDE SEQUENCE</scope>
</reference>
<feature type="chain" id="PRO_5045630395" description="UFSP2 second domain-containing protein" evidence="2">
    <location>
        <begin position="21"/>
        <end position="223"/>
    </location>
</feature>
<protein>
    <recommendedName>
        <fullName evidence="3">UFSP2 second domain-containing protein</fullName>
    </recommendedName>
</protein>
<comment type="caution">
    <text evidence="4">The sequence shown here is derived from an EMBL/GenBank/DDBJ whole genome shotgun (WGS) entry which is preliminary data.</text>
</comment>
<dbReference type="EMBL" id="CAUEEQ010041775">
    <property type="protein sequence ID" value="CAJ0956323.1"/>
    <property type="molecule type" value="Genomic_DNA"/>
</dbReference>
<evidence type="ECO:0000313" key="4">
    <source>
        <dbReference type="EMBL" id="CAJ0956323.1"/>
    </source>
</evidence>
<keyword evidence="2" id="KW-0732">Signal</keyword>
<name>A0ABN9M4D7_9NEOB</name>
<dbReference type="Proteomes" id="UP001176940">
    <property type="component" value="Unassembled WGS sequence"/>
</dbReference>
<feature type="signal peptide" evidence="2">
    <location>
        <begin position="1"/>
        <end position="20"/>
    </location>
</feature>
<keyword evidence="5" id="KW-1185">Reference proteome</keyword>
<proteinExistence type="predicted"/>
<evidence type="ECO:0000259" key="3">
    <source>
        <dbReference type="Pfam" id="PF20908"/>
    </source>
</evidence>
<sequence length="223" mass="24712">MHNSLILAGFTLASFTDGRAKCACAGAVAEDQKRTSWKEDRRRCSGPETPIRPDQQRDRPWVSYNGGLSTALQNAVDKPLMPHGNQGKHRVTKRGPALSYPMFTLVTSEDIAGSVTSEVPEVIFRIRGDLGLSFSLTKADESSCKKSLVTELNNLSAKLQSESLVFHVCRTSLYIWPNTGVSTSPSDLTDGSVCRDVFSFIQTDDEDSRRKSKKKEKRLQEKV</sequence>
<evidence type="ECO:0000256" key="1">
    <source>
        <dbReference type="SAM" id="MobiDB-lite"/>
    </source>
</evidence>
<gene>
    <name evidence="4" type="ORF">RIMI_LOCUS15493338</name>
</gene>
<feature type="region of interest" description="Disordered" evidence="1">
    <location>
        <begin position="35"/>
        <end position="60"/>
    </location>
</feature>
<dbReference type="InterPro" id="IPR049387">
    <property type="entry name" value="UFSP2-like_2nd"/>
</dbReference>
<evidence type="ECO:0000256" key="2">
    <source>
        <dbReference type="SAM" id="SignalP"/>
    </source>
</evidence>
<feature type="non-terminal residue" evidence="4">
    <location>
        <position position="223"/>
    </location>
</feature>
<dbReference type="Pfam" id="PF20908">
    <property type="entry name" value="UfSP2_N"/>
    <property type="match status" value="1"/>
</dbReference>
<feature type="compositionally biased region" description="Basic and acidic residues" evidence="1">
    <location>
        <begin position="35"/>
        <end position="45"/>
    </location>
</feature>
<feature type="domain" description="UFSP2 second" evidence="3">
    <location>
        <begin position="151"/>
        <end position="221"/>
    </location>
</feature>
<organism evidence="4 5">
    <name type="scientific">Ranitomeya imitator</name>
    <name type="common">mimic poison frog</name>
    <dbReference type="NCBI Taxonomy" id="111125"/>
    <lineage>
        <taxon>Eukaryota</taxon>
        <taxon>Metazoa</taxon>
        <taxon>Chordata</taxon>
        <taxon>Craniata</taxon>
        <taxon>Vertebrata</taxon>
        <taxon>Euteleostomi</taxon>
        <taxon>Amphibia</taxon>
        <taxon>Batrachia</taxon>
        <taxon>Anura</taxon>
        <taxon>Neobatrachia</taxon>
        <taxon>Hyloidea</taxon>
        <taxon>Dendrobatidae</taxon>
        <taxon>Dendrobatinae</taxon>
        <taxon>Ranitomeya</taxon>
    </lineage>
</organism>
<evidence type="ECO:0000313" key="5">
    <source>
        <dbReference type="Proteomes" id="UP001176940"/>
    </source>
</evidence>
<accession>A0ABN9M4D7</accession>